<sequence>MNHNCPKCSNSFWLCKSKICKDNNGKQLCLRCFFNHTERKRFIKNIDKTISQMAEIRHFKQFYSSESLYHIYDVLWINNIDIMELSKDTIEKVFYMEKYYGVNNREIQHNENWDDNIPSNQMANF</sequence>
<reference evidence="1" key="1">
    <citation type="submission" date="2021-02" db="EMBL/GenBank/DDBJ databases">
        <authorList>
            <person name="Nowell W R."/>
        </authorList>
    </citation>
    <scope>NUCLEOTIDE SEQUENCE</scope>
    <source>
        <strain evidence="1">Ploen Becks lab</strain>
    </source>
</reference>
<proteinExistence type="predicted"/>
<accession>A0A814IT17</accession>
<dbReference type="EMBL" id="CAJNOC010004613">
    <property type="protein sequence ID" value="CAF1027848.1"/>
    <property type="molecule type" value="Genomic_DNA"/>
</dbReference>
<organism evidence="1 2">
    <name type="scientific">Brachionus calyciflorus</name>
    <dbReference type="NCBI Taxonomy" id="104777"/>
    <lineage>
        <taxon>Eukaryota</taxon>
        <taxon>Metazoa</taxon>
        <taxon>Spiralia</taxon>
        <taxon>Gnathifera</taxon>
        <taxon>Rotifera</taxon>
        <taxon>Eurotatoria</taxon>
        <taxon>Monogononta</taxon>
        <taxon>Pseudotrocha</taxon>
        <taxon>Ploima</taxon>
        <taxon>Brachionidae</taxon>
        <taxon>Brachionus</taxon>
    </lineage>
</organism>
<evidence type="ECO:0000313" key="1">
    <source>
        <dbReference type="EMBL" id="CAF1027848.1"/>
    </source>
</evidence>
<gene>
    <name evidence="1" type="ORF">OXX778_LOCUS17707</name>
</gene>
<dbReference type="Proteomes" id="UP000663879">
    <property type="component" value="Unassembled WGS sequence"/>
</dbReference>
<evidence type="ECO:0000313" key="2">
    <source>
        <dbReference type="Proteomes" id="UP000663879"/>
    </source>
</evidence>
<name>A0A814IT17_9BILA</name>
<keyword evidence="2" id="KW-1185">Reference proteome</keyword>
<dbReference type="AlphaFoldDB" id="A0A814IT17"/>
<protein>
    <submittedName>
        <fullName evidence="1">Uncharacterized protein</fullName>
    </submittedName>
</protein>
<comment type="caution">
    <text evidence="1">The sequence shown here is derived from an EMBL/GenBank/DDBJ whole genome shotgun (WGS) entry which is preliminary data.</text>
</comment>